<reference evidence="1" key="1">
    <citation type="submission" date="2014-09" db="EMBL/GenBank/DDBJ databases">
        <authorList>
            <person name="Magalhaes I.L.F."/>
            <person name="Oliveira U."/>
            <person name="Santos F.R."/>
            <person name="Vidigal T.H.D.A."/>
            <person name="Brescovit A.D."/>
            <person name="Santos A.J."/>
        </authorList>
    </citation>
    <scope>NUCLEOTIDE SEQUENCE</scope>
    <source>
        <tissue evidence="1">Shoot tissue taken approximately 20 cm above the soil surface</tissue>
    </source>
</reference>
<evidence type="ECO:0000313" key="1">
    <source>
        <dbReference type="EMBL" id="JAD15528.1"/>
    </source>
</evidence>
<accession>A0A0A9QP18</accession>
<name>A0A0A9QP18_ARUDO</name>
<sequence length="52" mass="5921">MQCGDGKDLKLDQHSETASSFFRCYIICSEKLSFLITPLQRKALLVMSLLLQ</sequence>
<proteinExistence type="predicted"/>
<protein>
    <submittedName>
        <fullName evidence="1">Uncharacterized protein</fullName>
    </submittedName>
</protein>
<dbReference type="EMBL" id="GBRH01282367">
    <property type="protein sequence ID" value="JAD15528.1"/>
    <property type="molecule type" value="Transcribed_RNA"/>
</dbReference>
<reference evidence="1" key="2">
    <citation type="journal article" date="2015" name="Data Brief">
        <title>Shoot transcriptome of the giant reed, Arundo donax.</title>
        <authorList>
            <person name="Barrero R.A."/>
            <person name="Guerrero F.D."/>
            <person name="Moolhuijzen P."/>
            <person name="Goolsby J.A."/>
            <person name="Tidwell J."/>
            <person name="Bellgard S.E."/>
            <person name="Bellgard M.I."/>
        </authorList>
    </citation>
    <scope>NUCLEOTIDE SEQUENCE</scope>
    <source>
        <tissue evidence="1">Shoot tissue taken approximately 20 cm above the soil surface</tissue>
    </source>
</reference>
<dbReference type="AlphaFoldDB" id="A0A0A9QP18"/>
<organism evidence="1">
    <name type="scientific">Arundo donax</name>
    <name type="common">Giant reed</name>
    <name type="synonym">Donax arundinaceus</name>
    <dbReference type="NCBI Taxonomy" id="35708"/>
    <lineage>
        <taxon>Eukaryota</taxon>
        <taxon>Viridiplantae</taxon>
        <taxon>Streptophyta</taxon>
        <taxon>Embryophyta</taxon>
        <taxon>Tracheophyta</taxon>
        <taxon>Spermatophyta</taxon>
        <taxon>Magnoliopsida</taxon>
        <taxon>Liliopsida</taxon>
        <taxon>Poales</taxon>
        <taxon>Poaceae</taxon>
        <taxon>PACMAD clade</taxon>
        <taxon>Arundinoideae</taxon>
        <taxon>Arundineae</taxon>
        <taxon>Arundo</taxon>
    </lineage>
</organism>